<dbReference type="InterPro" id="IPR024311">
    <property type="entry name" value="Lipocalin-like"/>
</dbReference>
<protein>
    <submittedName>
        <fullName evidence="2">Lipocalin-like domain-containing protein</fullName>
    </submittedName>
</protein>
<name>A0A1M5P4W9_9BACT</name>
<gene>
    <name evidence="2" type="ORF">SAMN04488109_2678</name>
</gene>
<evidence type="ECO:0000313" key="2">
    <source>
        <dbReference type="EMBL" id="SHG96840.1"/>
    </source>
</evidence>
<proteinExistence type="predicted"/>
<dbReference type="Proteomes" id="UP000184212">
    <property type="component" value="Unassembled WGS sequence"/>
</dbReference>
<evidence type="ECO:0000259" key="1">
    <source>
        <dbReference type="Pfam" id="PF13924"/>
    </source>
</evidence>
<reference evidence="2 3" key="1">
    <citation type="submission" date="2016-11" db="EMBL/GenBank/DDBJ databases">
        <authorList>
            <person name="Jaros S."/>
            <person name="Januszkiewicz K."/>
            <person name="Wedrychowicz H."/>
        </authorList>
    </citation>
    <scope>NUCLEOTIDE SEQUENCE [LARGE SCALE GENOMIC DNA]</scope>
    <source>
        <strain evidence="2 3">DSM 24574</strain>
    </source>
</reference>
<dbReference type="AlphaFoldDB" id="A0A1M5P4W9"/>
<accession>A0A1M5P4W9</accession>
<dbReference type="Pfam" id="PF13924">
    <property type="entry name" value="Lipocalin_5"/>
    <property type="match status" value="1"/>
</dbReference>
<sequence>MSTPVSSTSPESLSTAMQGIWWLVSREDYTKDGQRRTDPVLGSDPIGILSYAKDRFSAQFMKRDRTEASGQPVFGAGQNNTSAVGGYDAYFGTYVVDKRTGTVAHTLVGSITAANIGMTVYRDLKVENNRLTIQLETSTPEGEGVVRTLVWERIS</sequence>
<organism evidence="2 3">
    <name type="scientific">Chryseolinea serpens</name>
    <dbReference type="NCBI Taxonomy" id="947013"/>
    <lineage>
        <taxon>Bacteria</taxon>
        <taxon>Pseudomonadati</taxon>
        <taxon>Bacteroidota</taxon>
        <taxon>Cytophagia</taxon>
        <taxon>Cytophagales</taxon>
        <taxon>Fulvivirgaceae</taxon>
        <taxon>Chryseolinea</taxon>
    </lineage>
</organism>
<dbReference type="EMBL" id="FQWQ01000001">
    <property type="protein sequence ID" value="SHG96840.1"/>
    <property type="molecule type" value="Genomic_DNA"/>
</dbReference>
<dbReference type="OrthoDB" id="118834at2"/>
<feature type="domain" description="Lipocalin-like" evidence="1">
    <location>
        <begin position="19"/>
        <end position="154"/>
    </location>
</feature>
<evidence type="ECO:0000313" key="3">
    <source>
        <dbReference type="Proteomes" id="UP000184212"/>
    </source>
</evidence>
<keyword evidence="3" id="KW-1185">Reference proteome</keyword>